<reference evidence="7" key="1">
    <citation type="submission" date="2016-04" db="EMBL/GenBank/DDBJ databases">
        <authorList>
            <person name="Evans L.H."/>
            <person name="Alamgir A."/>
            <person name="Owens N."/>
            <person name="Weber N.D."/>
            <person name="Virtaneva K."/>
            <person name="Barbian K."/>
            <person name="Babar A."/>
            <person name="Rosenke K."/>
        </authorList>
    </citation>
    <scope>NUCLEOTIDE SEQUENCE [LARGE SCALE GENOMIC DNA]</scope>
    <source>
        <strain evidence="7">CBS 101.48</strain>
    </source>
</reference>
<evidence type="ECO:0000256" key="4">
    <source>
        <dbReference type="SAM" id="MobiDB-lite"/>
    </source>
</evidence>
<dbReference type="Pfam" id="PF18564">
    <property type="entry name" value="Glyco_hydro_5_C"/>
    <property type="match status" value="1"/>
</dbReference>
<dbReference type="InterPro" id="IPR017853">
    <property type="entry name" value="GH"/>
</dbReference>
<feature type="domain" description="Glycoside hydrolase family 5 C-terminal" evidence="6">
    <location>
        <begin position="594"/>
        <end position="665"/>
    </location>
</feature>
<evidence type="ECO:0000256" key="3">
    <source>
        <dbReference type="ARBA" id="ARBA00023295"/>
    </source>
</evidence>
<dbReference type="InterPro" id="IPR052066">
    <property type="entry name" value="Glycosphingolipid_Hydrolases"/>
</dbReference>
<dbReference type="SUPFAM" id="SSF51445">
    <property type="entry name" value="(Trans)glycosidases"/>
    <property type="match status" value="1"/>
</dbReference>
<dbReference type="AlphaFoldDB" id="A0A168R109"/>
<dbReference type="PROSITE" id="PS00659">
    <property type="entry name" value="GLYCOSYL_HYDROL_F5"/>
    <property type="match status" value="1"/>
</dbReference>
<evidence type="ECO:0000256" key="2">
    <source>
        <dbReference type="ARBA" id="ARBA00022801"/>
    </source>
</evidence>
<dbReference type="InterPro" id="IPR013780">
    <property type="entry name" value="Glyco_hydro_b"/>
</dbReference>
<dbReference type="InterPro" id="IPR001547">
    <property type="entry name" value="Glyco_hydro_5"/>
</dbReference>
<proteinExistence type="inferred from homology"/>
<dbReference type="InParanoid" id="A0A168R109"/>
<dbReference type="GO" id="GO:0050295">
    <property type="term" value="F:steryl-beta-glucosidase activity"/>
    <property type="evidence" value="ECO:0007669"/>
    <property type="project" value="TreeGrafter"/>
</dbReference>
<evidence type="ECO:0000313" key="8">
    <source>
        <dbReference type="Proteomes" id="UP000078561"/>
    </source>
</evidence>
<dbReference type="PANTHER" id="PTHR31308:SF5">
    <property type="entry name" value="ERGOSTERYL-BETA-GLUCOSIDASE"/>
    <property type="match status" value="1"/>
</dbReference>
<keyword evidence="2" id="KW-0378">Hydrolase</keyword>
<dbReference type="OrthoDB" id="9971853at2759"/>
<gene>
    <name evidence="7" type="primary">ABSGL_11789.1 scaffold 12322</name>
</gene>
<dbReference type="InterPro" id="IPR018087">
    <property type="entry name" value="Glyco_hydro_5_CS"/>
</dbReference>
<accession>A0A168R109</accession>
<evidence type="ECO:0000256" key="1">
    <source>
        <dbReference type="ARBA" id="ARBA00005641"/>
    </source>
</evidence>
<evidence type="ECO:0008006" key="9">
    <source>
        <dbReference type="Google" id="ProtNLM"/>
    </source>
</evidence>
<dbReference type="Gene3D" id="3.20.20.80">
    <property type="entry name" value="Glycosidases"/>
    <property type="match status" value="1"/>
</dbReference>
<dbReference type="PANTHER" id="PTHR31308">
    <property type="match status" value="1"/>
</dbReference>
<organism evidence="7">
    <name type="scientific">Absidia glauca</name>
    <name type="common">Pin mould</name>
    <dbReference type="NCBI Taxonomy" id="4829"/>
    <lineage>
        <taxon>Eukaryota</taxon>
        <taxon>Fungi</taxon>
        <taxon>Fungi incertae sedis</taxon>
        <taxon>Mucoromycota</taxon>
        <taxon>Mucoromycotina</taxon>
        <taxon>Mucoromycetes</taxon>
        <taxon>Mucorales</taxon>
        <taxon>Cunninghamellaceae</taxon>
        <taxon>Absidia</taxon>
    </lineage>
</organism>
<dbReference type="Proteomes" id="UP000078561">
    <property type="component" value="Unassembled WGS sequence"/>
</dbReference>
<dbReference type="STRING" id="4829.A0A168R109"/>
<dbReference type="GO" id="GO:0000272">
    <property type="term" value="P:polysaccharide catabolic process"/>
    <property type="evidence" value="ECO:0007669"/>
    <property type="project" value="InterPro"/>
</dbReference>
<evidence type="ECO:0000313" key="7">
    <source>
        <dbReference type="EMBL" id="SAM05914.1"/>
    </source>
</evidence>
<feature type="region of interest" description="Disordered" evidence="4">
    <location>
        <begin position="1"/>
        <end position="55"/>
    </location>
</feature>
<dbReference type="Gene3D" id="2.60.40.1180">
    <property type="entry name" value="Golgi alpha-mannosidase II"/>
    <property type="match status" value="1"/>
</dbReference>
<keyword evidence="3" id="KW-0326">Glycosidase</keyword>
<feature type="compositionally biased region" description="Low complexity" evidence="4">
    <location>
        <begin position="16"/>
        <end position="25"/>
    </location>
</feature>
<sequence length="676" mass="75953">MVTENLSEPIQSQHPSSTSTSLTTLDNKTDEGQSTTETSTGSTSPPLKSTSSLRHHGQWFKDNTGRTLLLRGVNVCGSSKLPTRPYAGSTHLYDESFWDHTKVSFVNRPFPLDEAKCHFARLKSWGFTLIRLLVPWEALEHEGRGVYDEEYITYLVALIELMADYQIQCFIDPHQDTFSRFTGGSGAPGWTLEMAGLNMKAFKETGAAYVHNTNAVPGDPLPMVWPTNYTKLACCTMFTLFWAGDVFAPNHTFNGQSIQQLLQSSFINAFKHLAERLQHLKNVVGFEVMNEPHPGYVGLETLKEFDPIVNLIFGDAPTPLQSFALGDGIPQKVGVYIKSWPFPTKKSHSRVINASQTSAWLGDQSCIWKQHGVWGLKDNNKPVLLKSDYFAKDPATGEKVDFYKDFYVPFVNKYARTIQSVNSSLYCFVEPLANEAMFGKDDHHHNMIFAPHWYDLNCVFYKKFDGKMTHDVQALQNGGNVITATYFGQKGVKKNYSRQIKNIKESGLDNMGITPALFGEVGIPMDINDRYALWNYDANNDHEYGDHWNGENFSIFSPNPSPPTVSSENLATMDSLDNTINLNEGGRVLGASLRPYAAKIAGVPEKSSFKMDQLSYTLIFRPFDDRQCQELASLGFDVDSMTNTTEIYVPNYHYQDLDLDIQASHGEDMANNGLHR</sequence>
<dbReference type="GO" id="GO:1904462">
    <property type="term" value="P:ergosteryl 3-beta-D-glucoside catabolic process"/>
    <property type="evidence" value="ECO:0007669"/>
    <property type="project" value="TreeGrafter"/>
</dbReference>
<dbReference type="InterPro" id="IPR041036">
    <property type="entry name" value="GH5_C"/>
</dbReference>
<keyword evidence="8" id="KW-1185">Reference proteome</keyword>
<feature type="compositionally biased region" description="Polar residues" evidence="4">
    <location>
        <begin position="1"/>
        <end position="15"/>
    </location>
</feature>
<dbReference type="EMBL" id="LT554476">
    <property type="protein sequence ID" value="SAM05914.1"/>
    <property type="molecule type" value="Genomic_DNA"/>
</dbReference>
<evidence type="ECO:0000259" key="6">
    <source>
        <dbReference type="Pfam" id="PF18564"/>
    </source>
</evidence>
<dbReference type="Pfam" id="PF00150">
    <property type="entry name" value="Cellulase"/>
    <property type="match status" value="1"/>
</dbReference>
<feature type="compositionally biased region" description="Low complexity" evidence="4">
    <location>
        <begin position="32"/>
        <end position="52"/>
    </location>
</feature>
<feature type="domain" description="Glycoside hydrolase family 5" evidence="5">
    <location>
        <begin position="119"/>
        <end position="295"/>
    </location>
</feature>
<comment type="similarity">
    <text evidence="1">Belongs to the glycosyl hydrolase 5 (cellulase A) family.</text>
</comment>
<evidence type="ECO:0000259" key="5">
    <source>
        <dbReference type="Pfam" id="PF00150"/>
    </source>
</evidence>
<dbReference type="OMA" id="NEFIPPW"/>
<protein>
    <recommendedName>
        <fullName evidence="9">Glycoside hydrolase family 5 domain-containing protein</fullName>
    </recommendedName>
</protein>
<name>A0A168R109_ABSGL</name>